<dbReference type="GO" id="GO:0046872">
    <property type="term" value="F:metal ion binding"/>
    <property type="evidence" value="ECO:0007669"/>
    <property type="project" value="UniProtKB-KW"/>
</dbReference>
<keyword evidence="2" id="KW-0479">Metal-binding</keyword>
<evidence type="ECO:0000256" key="4">
    <source>
        <dbReference type="RuleBase" id="RU110713"/>
    </source>
</evidence>
<keyword evidence="3" id="KW-0862">Zinc</keyword>
<dbReference type="Proteomes" id="UP001431209">
    <property type="component" value="Unassembled WGS sequence"/>
</dbReference>
<evidence type="ECO:0000259" key="5">
    <source>
        <dbReference type="PROSITE" id="PS51792"/>
    </source>
</evidence>
<reference evidence="6 7" key="1">
    <citation type="submission" date="2024-03" db="EMBL/GenBank/DDBJ databases">
        <title>The Acrasis kona genome and developmental transcriptomes reveal deep origins of eukaryotic multicellular pathways.</title>
        <authorList>
            <person name="Sheikh S."/>
            <person name="Fu C.-J."/>
            <person name="Brown M.W."/>
            <person name="Baldauf S.L."/>
        </authorList>
    </citation>
    <scope>NUCLEOTIDE SEQUENCE [LARGE SCALE GENOMIC DNA]</scope>
    <source>
        <strain evidence="6 7">ATCC MYA-3509</strain>
    </source>
</reference>
<comment type="caution">
    <text evidence="6">The sequence shown here is derived from an EMBL/GenBank/DDBJ whole genome shotgun (WGS) entry which is preliminary data.</text>
</comment>
<dbReference type="InterPro" id="IPR034751">
    <property type="entry name" value="Yippee"/>
</dbReference>
<keyword evidence="7" id="KW-1185">Reference proteome</keyword>
<dbReference type="PROSITE" id="PS51792">
    <property type="entry name" value="YIPPEE"/>
    <property type="match status" value="1"/>
</dbReference>
<organism evidence="6 7">
    <name type="scientific">Acrasis kona</name>
    <dbReference type="NCBI Taxonomy" id="1008807"/>
    <lineage>
        <taxon>Eukaryota</taxon>
        <taxon>Discoba</taxon>
        <taxon>Heterolobosea</taxon>
        <taxon>Tetramitia</taxon>
        <taxon>Eutetramitia</taxon>
        <taxon>Acrasidae</taxon>
        <taxon>Acrasis</taxon>
    </lineage>
</organism>
<sequence length="126" mass="14455">MGKVFQKYLDGSRVYCCSTCKVHLSMKDDVISKNFHGRHGKAYLFNKAVNVSLGPNEERTLITGLHVVCDIYCNLCHTILGWKYEEAYEESQKYKVGKFILEKMKLKTIKDSDANDYDDSEDDGDL</sequence>
<protein>
    <recommendedName>
        <fullName evidence="4">Protein yippee-like</fullName>
    </recommendedName>
</protein>
<dbReference type="Pfam" id="PF03226">
    <property type="entry name" value="Yippee-Mis18"/>
    <property type="match status" value="1"/>
</dbReference>
<name>A0AAW2ZG13_9EUKA</name>
<dbReference type="EMBL" id="JAOPGA020001462">
    <property type="protein sequence ID" value="KAL0488711.1"/>
    <property type="molecule type" value="Genomic_DNA"/>
</dbReference>
<proteinExistence type="inferred from homology"/>
<accession>A0AAW2ZG13</accession>
<feature type="domain" description="Yippee" evidence="5">
    <location>
        <begin position="13"/>
        <end position="110"/>
    </location>
</feature>
<dbReference type="InterPro" id="IPR039058">
    <property type="entry name" value="Yippee_fam"/>
</dbReference>
<gene>
    <name evidence="6" type="ORF">AKO1_015860</name>
</gene>
<evidence type="ECO:0000256" key="2">
    <source>
        <dbReference type="ARBA" id="ARBA00022723"/>
    </source>
</evidence>
<dbReference type="AlphaFoldDB" id="A0AAW2ZG13"/>
<evidence type="ECO:0000256" key="3">
    <source>
        <dbReference type="ARBA" id="ARBA00022833"/>
    </source>
</evidence>
<comment type="similarity">
    <text evidence="1 4">Belongs to the yippee family.</text>
</comment>
<evidence type="ECO:0000256" key="1">
    <source>
        <dbReference type="ARBA" id="ARBA00005613"/>
    </source>
</evidence>
<dbReference type="InterPro" id="IPR004910">
    <property type="entry name" value="Yippee/Mis18/Cereblon"/>
</dbReference>
<dbReference type="PANTHER" id="PTHR13848">
    <property type="entry name" value="PROTEIN YIPPEE-LIKE CG15309-RELATED"/>
    <property type="match status" value="1"/>
</dbReference>
<evidence type="ECO:0000313" key="7">
    <source>
        <dbReference type="Proteomes" id="UP001431209"/>
    </source>
</evidence>
<evidence type="ECO:0000313" key="6">
    <source>
        <dbReference type="EMBL" id="KAL0488711.1"/>
    </source>
</evidence>